<evidence type="ECO:0000313" key="6">
    <source>
        <dbReference type="EMBL" id="ORX40003.1"/>
    </source>
</evidence>
<evidence type="ECO:0000256" key="3">
    <source>
        <dbReference type="SAM" id="MobiDB-lite"/>
    </source>
</evidence>
<keyword evidence="4" id="KW-0812">Transmembrane</keyword>
<feature type="compositionally biased region" description="Low complexity" evidence="3">
    <location>
        <begin position="48"/>
        <end position="61"/>
    </location>
</feature>
<dbReference type="GO" id="GO:0000981">
    <property type="term" value="F:DNA-binding transcription factor activity, RNA polymerase II-specific"/>
    <property type="evidence" value="ECO:0007669"/>
    <property type="project" value="InterPro"/>
</dbReference>
<dbReference type="SUPFAM" id="SSF57701">
    <property type="entry name" value="Zn2/Cys6 DNA-binding domain"/>
    <property type="match status" value="1"/>
</dbReference>
<keyword evidence="4" id="KW-0472">Membrane</keyword>
<keyword evidence="2" id="KW-0539">Nucleus</keyword>
<dbReference type="InterPro" id="IPR036864">
    <property type="entry name" value="Zn2-C6_fun-type_DNA-bd_sf"/>
</dbReference>
<name>A0A1Y1UPR1_9TREE</name>
<organism evidence="6 7">
    <name type="scientific">Kockovaella imperatae</name>
    <dbReference type="NCBI Taxonomy" id="4999"/>
    <lineage>
        <taxon>Eukaryota</taxon>
        <taxon>Fungi</taxon>
        <taxon>Dikarya</taxon>
        <taxon>Basidiomycota</taxon>
        <taxon>Agaricomycotina</taxon>
        <taxon>Tremellomycetes</taxon>
        <taxon>Tremellales</taxon>
        <taxon>Cuniculitremaceae</taxon>
        <taxon>Kockovaella</taxon>
    </lineage>
</organism>
<dbReference type="RefSeq" id="XP_021873788.1">
    <property type="nucleotide sequence ID" value="XM_022014052.1"/>
</dbReference>
<dbReference type="PROSITE" id="PS50048">
    <property type="entry name" value="ZN2_CY6_FUNGAL_2"/>
    <property type="match status" value="1"/>
</dbReference>
<dbReference type="InterPro" id="IPR001138">
    <property type="entry name" value="Zn2Cys6_DnaBD"/>
</dbReference>
<dbReference type="GO" id="GO:0005634">
    <property type="term" value="C:nucleus"/>
    <property type="evidence" value="ECO:0007669"/>
    <property type="project" value="UniProtKB-SubCell"/>
</dbReference>
<dbReference type="GeneID" id="33555860"/>
<dbReference type="Gene3D" id="4.10.240.10">
    <property type="entry name" value="Zn(2)-C6 fungal-type DNA-binding domain"/>
    <property type="match status" value="1"/>
</dbReference>
<feature type="region of interest" description="Disordered" evidence="3">
    <location>
        <begin position="1"/>
        <end position="61"/>
    </location>
</feature>
<comment type="caution">
    <text evidence="6">The sequence shown here is derived from an EMBL/GenBank/DDBJ whole genome shotgun (WGS) entry which is preliminary data.</text>
</comment>
<proteinExistence type="predicted"/>
<dbReference type="PANTHER" id="PTHR31001">
    <property type="entry name" value="UNCHARACTERIZED TRANSCRIPTIONAL REGULATORY PROTEIN"/>
    <property type="match status" value="1"/>
</dbReference>
<gene>
    <name evidence="6" type="ORF">BD324DRAFT_607140</name>
</gene>
<feature type="transmembrane region" description="Helical" evidence="4">
    <location>
        <begin position="622"/>
        <end position="645"/>
    </location>
</feature>
<evidence type="ECO:0000256" key="2">
    <source>
        <dbReference type="ARBA" id="ARBA00023242"/>
    </source>
</evidence>
<dbReference type="AlphaFoldDB" id="A0A1Y1UPR1"/>
<evidence type="ECO:0000259" key="5">
    <source>
        <dbReference type="PROSITE" id="PS50048"/>
    </source>
</evidence>
<comment type="subcellular location">
    <subcellularLocation>
        <location evidence="1">Nucleus</location>
    </subcellularLocation>
</comment>
<protein>
    <recommendedName>
        <fullName evidence="5">Zn(2)-C6 fungal-type domain-containing protein</fullName>
    </recommendedName>
</protein>
<dbReference type="EMBL" id="NBSH01000002">
    <property type="protein sequence ID" value="ORX40003.1"/>
    <property type="molecule type" value="Genomic_DNA"/>
</dbReference>
<feature type="compositionally biased region" description="Low complexity" evidence="3">
    <location>
        <begin position="166"/>
        <end position="180"/>
    </location>
</feature>
<dbReference type="CDD" id="cd12148">
    <property type="entry name" value="fungal_TF_MHR"/>
    <property type="match status" value="1"/>
</dbReference>
<evidence type="ECO:0000256" key="1">
    <source>
        <dbReference type="ARBA" id="ARBA00004123"/>
    </source>
</evidence>
<feature type="region of interest" description="Disordered" evidence="3">
    <location>
        <begin position="257"/>
        <end position="276"/>
    </location>
</feature>
<dbReference type="InParanoid" id="A0A1Y1UPR1"/>
<dbReference type="OrthoDB" id="3364175at2759"/>
<evidence type="ECO:0000256" key="4">
    <source>
        <dbReference type="SAM" id="Phobius"/>
    </source>
</evidence>
<dbReference type="PANTHER" id="PTHR31001:SF76">
    <property type="entry name" value="ZN(2)-C6 FUNGAL-TYPE DOMAIN-CONTAINING PROTEIN"/>
    <property type="match status" value="1"/>
</dbReference>
<feature type="compositionally biased region" description="Low complexity" evidence="3">
    <location>
        <begin position="1"/>
        <end position="24"/>
    </location>
</feature>
<dbReference type="PROSITE" id="PS00463">
    <property type="entry name" value="ZN2_CY6_FUNGAL_1"/>
    <property type="match status" value="1"/>
</dbReference>
<accession>A0A1Y1UPR1</accession>
<feature type="compositionally biased region" description="Polar residues" evidence="3">
    <location>
        <begin position="34"/>
        <end position="47"/>
    </location>
</feature>
<feature type="region of interest" description="Disordered" evidence="3">
    <location>
        <begin position="136"/>
        <end position="229"/>
    </location>
</feature>
<dbReference type="Pfam" id="PF00172">
    <property type="entry name" value="Zn_clus"/>
    <property type="match status" value="1"/>
</dbReference>
<sequence length="788" mass="87133">MSERPSTSSAAAQASSSSSSSAAALKHKRPRTGDSASVASGSRPSISPTTTAPRTTQRAPQSCLECTRRKIKCDKEQPCRACISRGEADQCRREAVVVKGAVVTGLSTERTLSLQRLSLEINELRRRIVFLEKERATVGGGPSHLASGGGGSGGGGRVGIQPRDNSASSSSDVKSIPSASGIGLHATAAPSRARHSQDEQERRRSSGANDDEPGIFSRPGSALQHRGSDFDQGRLTSAMEEAALGIGETTRWLGASLISKNGKGSPPSPTDRNQWYQPQSFDYSLSQLPSQPQTRSFITYYFEEVSWTIGVIHPPTFWAEYNEFWSRADRMDLKDDIWLGLMFAILSISAYFMDERQASLRGLTPIQMRHWAGTWFNAAIATACRCNLLTEPSFTLCQMLSVLGPGFHLSRNTRLHQSLTDLSRSYGKAINLHLLGSRQEEWTDREIRKELGRRLWWNSVEGDWAFLPYLRYSIYTPYSFNTAMPSALPETYDINVPHVVPHFRLACYRSARIIYDVYGHLGPNEDPDYDTVLKGSEAILNLRHSLPPELDFNNHQRIPGTIDVGLVQARLINMTLAYRSYQIHRLYYVKSLTLTDYAISKTVCIEAAETILSIAEAGLPPIFYLIWNVTVMMVAAGLILALELIHRSDNPTLMMERKTVLHRLINRLRGLDDQSGIATRGAALIDHLLIMESQIRSGQRSDINLTKEAILDIVKGQHPSGIGDWPLQEGVELPPTSSGYKEFTLGSHPINAPIPQLAQAQDYPIQSTALGAELDLALLWDDLITTSQ</sequence>
<dbReference type="SMART" id="SM00066">
    <property type="entry name" value="GAL4"/>
    <property type="match status" value="1"/>
</dbReference>
<dbReference type="STRING" id="4999.A0A1Y1UPR1"/>
<dbReference type="GO" id="GO:0008270">
    <property type="term" value="F:zinc ion binding"/>
    <property type="evidence" value="ECO:0007669"/>
    <property type="project" value="InterPro"/>
</dbReference>
<dbReference type="InterPro" id="IPR050613">
    <property type="entry name" value="Sec_Metabolite_Reg"/>
</dbReference>
<keyword evidence="7" id="KW-1185">Reference proteome</keyword>
<keyword evidence="4" id="KW-1133">Transmembrane helix</keyword>
<dbReference type="Proteomes" id="UP000193218">
    <property type="component" value="Unassembled WGS sequence"/>
</dbReference>
<reference evidence="6 7" key="1">
    <citation type="submission" date="2017-03" db="EMBL/GenBank/DDBJ databases">
        <title>Widespread Adenine N6-methylation of Active Genes in Fungi.</title>
        <authorList>
            <consortium name="DOE Joint Genome Institute"/>
            <person name="Mondo S.J."/>
            <person name="Dannebaum R.O."/>
            <person name="Kuo R.C."/>
            <person name="Louie K.B."/>
            <person name="Bewick A.J."/>
            <person name="Labutti K."/>
            <person name="Haridas S."/>
            <person name="Kuo A."/>
            <person name="Salamov A."/>
            <person name="Ahrendt S.R."/>
            <person name="Lau R."/>
            <person name="Bowen B.P."/>
            <person name="Lipzen A."/>
            <person name="Sullivan W."/>
            <person name="Andreopoulos W.B."/>
            <person name="Clum A."/>
            <person name="Lindquist E."/>
            <person name="Daum C."/>
            <person name="Northen T.R."/>
            <person name="Ramamoorthy G."/>
            <person name="Schmitz R.J."/>
            <person name="Gryganskyi A."/>
            <person name="Culley D."/>
            <person name="Magnuson J."/>
            <person name="James T.Y."/>
            <person name="O'Malley M.A."/>
            <person name="Stajich J.E."/>
            <person name="Spatafora J.W."/>
            <person name="Visel A."/>
            <person name="Grigoriev I.V."/>
        </authorList>
    </citation>
    <scope>NUCLEOTIDE SEQUENCE [LARGE SCALE GENOMIC DNA]</scope>
    <source>
        <strain evidence="6 7">NRRL Y-17943</strain>
    </source>
</reference>
<dbReference type="CDD" id="cd00067">
    <property type="entry name" value="GAL4"/>
    <property type="match status" value="1"/>
</dbReference>
<evidence type="ECO:0000313" key="7">
    <source>
        <dbReference type="Proteomes" id="UP000193218"/>
    </source>
</evidence>
<feature type="compositionally biased region" description="Basic and acidic residues" evidence="3">
    <location>
        <begin position="195"/>
        <end position="204"/>
    </location>
</feature>
<feature type="compositionally biased region" description="Gly residues" evidence="3">
    <location>
        <begin position="138"/>
        <end position="158"/>
    </location>
</feature>
<feature type="domain" description="Zn(2)-C6 fungal-type" evidence="5">
    <location>
        <begin position="62"/>
        <end position="93"/>
    </location>
</feature>